<reference evidence="1 2" key="1">
    <citation type="journal article" date="2018" name="Nat. Ecol. Evol.">
        <title>Pezizomycetes genomes reveal the molecular basis of ectomycorrhizal truffle lifestyle.</title>
        <authorList>
            <person name="Murat C."/>
            <person name="Payen T."/>
            <person name="Noel B."/>
            <person name="Kuo A."/>
            <person name="Morin E."/>
            <person name="Chen J."/>
            <person name="Kohler A."/>
            <person name="Krizsan K."/>
            <person name="Balestrini R."/>
            <person name="Da Silva C."/>
            <person name="Montanini B."/>
            <person name="Hainaut M."/>
            <person name="Levati E."/>
            <person name="Barry K.W."/>
            <person name="Belfiori B."/>
            <person name="Cichocki N."/>
            <person name="Clum A."/>
            <person name="Dockter R.B."/>
            <person name="Fauchery L."/>
            <person name="Guy J."/>
            <person name="Iotti M."/>
            <person name="Le Tacon F."/>
            <person name="Lindquist E.A."/>
            <person name="Lipzen A."/>
            <person name="Malagnac F."/>
            <person name="Mello A."/>
            <person name="Molinier V."/>
            <person name="Miyauchi S."/>
            <person name="Poulain J."/>
            <person name="Riccioni C."/>
            <person name="Rubini A."/>
            <person name="Sitrit Y."/>
            <person name="Splivallo R."/>
            <person name="Traeger S."/>
            <person name="Wang M."/>
            <person name="Zifcakova L."/>
            <person name="Wipf D."/>
            <person name="Zambonelli A."/>
            <person name="Paolocci F."/>
            <person name="Nowrousian M."/>
            <person name="Ottonello S."/>
            <person name="Baldrian P."/>
            <person name="Spatafora J.W."/>
            <person name="Henrissat B."/>
            <person name="Nagy L.G."/>
            <person name="Aury J.M."/>
            <person name="Wincker P."/>
            <person name="Grigoriev I.V."/>
            <person name="Bonfante P."/>
            <person name="Martin F.M."/>
        </authorList>
    </citation>
    <scope>NUCLEOTIDE SEQUENCE [LARGE SCALE GENOMIC DNA]</scope>
    <source>
        <strain evidence="1 2">120613-1</strain>
    </source>
</reference>
<dbReference type="Proteomes" id="UP000276215">
    <property type="component" value="Unassembled WGS sequence"/>
</dbReference>
<name>A0A3N4IYS7_9PEZI</name>
<organism evidence="1 2">
    <name type="scientific">Choiromyces venosus 120613-1</name>
    <dbReference type="NCBI Taxonomy" id="1336337"/>
    <lineage>
        <taxon>Eukaryota</taxon>
        <taxon>Fungi</taxon>
        <taxon>Dikarya</taxon>
        <taxon>Ascomycota</taxon>
        <taxon>Pezizomycotina</taxon>
        <taxon>Pezizomycetes</taxon>
        <taxon>Pezizales</taxon>
        <taxon>Tuberaceae</taxon>
        <taxon>Choiromyces</taxon>
    </lineage>
</organism>
<evidence type="ECO:0000313" key="1">
    <source>
        <dbReference type="EMBL" id="RPA91005.1"/>
    </source>
</evidence>
<dbReference type="AlphaFoldDB" id="A0A3N4IYS7"/>
<proteinExistence type="predicted"/>
<accession>A0A3N4IYS7</accession>
<protein>
    <submittedName>
        <fullName evidence="1">Uncharacterized protein</fullName>
    </submittedName>
</protein>
<dbReference type="EMBL" id="ML120507">
    <property type="protein sequence ID" value="RPA91005.1"/>
    <property type="molecule type" value="Genomic_DNA"/>
</dbReference>
<sequence>MRLANGVISWIQACLSFSQRTNFLHDTPRAPIKQNYIVAQESDGWNNAYGNGRNYL</sequence>
<feature type="non-terminal residue" evidence="1">
    <location>
        <position position="56"/>
    </location>
</feature>
<keyword evidence="2" id="KW-1185">Reference proteome</keyword>
<evidence type="ECO:0000313" key="2">
    <source>
        <dbReference type="Proteomes" id="UP000276215"/>
    </source>
</evidence>
<gene>
    <name evidence="1" type="ORF">L873DRAFT_1820122</name>
</gene>